<evidence type="ECO:0000259" key="9">
    <source>
        <dbReference type="Pfam" id="PF01488"/>
    </source>
</evidence>
<keyword evidence="6" id="KW-0627">Porphyrin biosynthesis</keyword>
<feature type="domain" description="Tetrapyrrole biosynthesis glutamyl-tRNA reductase dimerisation" evidence="8">
    <location>
        <begin position="325"/>
        <end position="423"/>
    </location>
</feature>
<dbReference type="Gene3D" id="3.30.460.30">
    <property type="entry name" value="Glutamyl-tRNA reductase, N-terminal domain"/>
    <property type="match status" value="1"/>
</dbReference>
<evidence type="ECO:0000256" key="2">
    <source>
        <dbReference type="ARBA" id="ARBA00005916"/>
    </source>
</evidence>
<evidence type="ECO:0000313" key="11">
    <source>
        <dbReference type="EMBL" id="SVA67106.1"/>
    </source>
</evidence>
<dbReference type="Pfam" id="PF00745">
    <property type="entry name" value="GlutR_dimer"/>
    <property type="match status" value="1"/>
</dbReference>
<dbReference type="Pfam" id="PF05201">
    <property type="entry name" value="GlutR_N"/>
    <property type="match status" value="1"/>
</dbReference>
<dbReference type="PIRSF" id="PIRSF000445">
    <property type="entry name" value="4pyrrol_synth_GluRdtase"/>
    <property type="match status" value="1"/>
</dbReference>
<evidence type="ECO:0000256" key="1">
    <source>
        <dbReference type="ARBA" id="ARBA00005059"/>
    </source>
</evidence>
<dbReference type="InterPro" id="IPR036453">
    <property type="entry name" value="GluRdtase_dimer_dom_sf"/>
</dbReference>
<dbReference type="NCBIfam" id="NF000744">
    <property type="entry name" value="PRK00045.1-3"/>
    <property type="match status" value="1"/>
</dbReference>
<dbReference type="InterPro" id="IPR018214">
    <property type="entry name" value="GluRdtase_CS"/>
</dbReference>
<dbReference type="InterPro" id="IPR015895">
    <property type="entry name" value="4pyrrol_synth_GluRdtase_N"/>
</dbReference>
<dbReference type="CDD" id="cd05213">
    <property type="entry name" value="NAD_bind_Glutamyl_tRNA_reduct"/>
    <property type="match status" value="1"/>
</dbReference>
<sequence>MTSGPNLILVGVNHKTTPVEIREKLAFSQVKLEASLEQLVSSPEIIENIILSTCNRVEIYARVENNDRGIQLLQNFICDYHGISRGNLDQYFYSYCDNQAVEHLFRVSSSLDSMVMGEAQILGQVKDAYNTALSFSSTGMILNQLFEKAFNVAKKVREETGISERGVSISSAAVELAKKIFEDLENHSVMLVGTGEMAELAAKHLISYGVKTVYVASRTYERAASLAQSLNGCALDFKSFKEEIYRADIIITSTAAPNFIIHKEMMEVAIQKRKNKPIFLIDIAVPRDIAPEVNELENVYLYDIDDLQNVVNANMEERQKEAENAMEIIKQEVTKFNNWFSTLDAVPTIVEMRNRAEDMRALEVDKTLKNMDHLSSEDKDAIQQLTHSLVNKILHKPTINLKKKTQSQDGHIYLKAIRHLFHLDD</sequence>
<dbReference type="Gene3D" id="3.40.50.720">
    <property type="entry name" value="NAD(P)-binding Rossmann-like Domain"/>
    <property type="match status" value="1"/>
</dbReference>
<dbReference type="FunFam" id="3.40.50.720:FF:000031">
    <property type="entry name" value="Glutamyl-tRNA reductase"/>
    <property type="match status" value="1"/>
</dbReference>
<evidence type="ECO:0000256" key="6">
    <source>
        <dbReference type="ARBA" id="ARBA00023244"/>
    </source>
</evidence>
<organism evidence="11">
    <name type="scientific">marine metagenome</name>
    <dbReference type="NCBI Taxonomy" id="408172"/>
    <lineage>
        <taxon>unclassified sequences</taxon>
        <taxon>metagenomes</taxon>
        <taxon>ecological metagenomes</taxon>
    </lineage>
</organism>
<dbReference type="UniPathway" id="UPA00251">
    <property type="reaction ID" value="UER00316"/>
</dbReference>
<dbReference type="PROSITE" id="PS00747">
    <property type="entry name" value="GLUTR"/>
    <property type="match status" value="1"/>
</dbReference>
<dbReference type="InterPro" id="IPR000343">
    <property type="entry name" value="4pyrrol_synth_GluRdtase"/>
</dbReference>
<evidence type="ECO:0000256" key="7">
    <source>
        <dbReference type="ARBA" id="ARBA00047464"/>
    </source>
</evidence>
<dbReference type="FunFam" id="3.30.460.30:FF:000001">
    <property type="entry name" value="Glutamyl-tRNA reductase"/>
    <property type="match status" value="1"/>
</dbReference>
<dbReference type="HAMAP" id="MF_00087">
    <property type="entry name" value="Glu_tRNA_reductase"/>
    <property type="match status" value="1"/>
</dbReference>
<accession>A0A381XQN3</accession>
<dbReference type="EMBL" id="UINC01016043">
    <property type="protein sequence ID" value="SVA67106.1"/>
    <property type="molecule type" value="Genomic_DNA"/>
</dbReference>
<protein>
    <recommendedName>
        <fullName evidence="3">glutamyl-tRNA reductase</fullName>
        <ecNumber evidence="3">1.2.1.70</ecNumber>
    </recommendedName>
</protein>
<dbReference type="AlphaFoldDB" id="A0A381XQN3"/>
<gene>
    <name evidence="11" type="ORF">METZ01_LOCUS119960</name>
</gene>
<evidence type="ECO:0000256" key="5">
    <source>
        <dbReference type="ARBA" id="ARBA00023002"/>
    </source>
</evidence>
<evidence type="ECO:0000256" key="4">
    <source>
        <dbReference type="ARBA" id="ARBA00022857"/>
    </source>
</evidence>
<comment type="similarity">
    <text evidence="2">Belongs to the glutamyl-tRNA reductase family.</text>
</comment>
<dbReference type="SUPFAM" id="SSF69742">
    <property type="entry name" value="Glutamyl tRNA-reductase catalytic, N-terminal domain"/>
    <property type="match status" value="1"/>
</dbReference>
<dbReference type="SUPFAM" id="SSF51735">
    <property type="entry name" value="NAD(P)-binding Rossmann-fold domains"/>
    <property type="match status" value="1"/>
</dbReference>
<dbReference type="InterPro" id="IPR006151">
    <property type="entry name" value="Shikm_DH/Glu-tRNA_Rdtase"/>
</dbReference>
<dbReference type="GO" id="GO:0019353">
    <property type="term" value="P:protoporphyrinogen IX biosynthetic process from glutamate"/>
    <property type="evidence" value="ECO:0007669"/>
    <property type="project" value="TreeGrafter"/>
</dbReference>
<dbReference type="NCBIfam" id="TIGR01035">
    <property type="entry name" value="hemA"/>
    <property type="match status" value="1"/>
</dbReference>
<name>A0A381XQN3_9ZZZZ</name>
<feature type="domain" description="Quinate/shikimate 5-dehydrogenase/glutamyl-tRNA reductase" evidence="9">
    <location>
        <begin position="175"/>
        <end position="310"/>
    </location>
</feature>
<dbReference type="InterPro" id="IPR036291">
    <property type="entry name" value="NAD(P)-bd_dom_sf"/>
</dbReference>
<comment type="catalytic activity">
    <reaction evidence="7">
        <text>(S)-4-amino-5-oxopentanoate + tRNA(Glu) + NADP(+) = L-glutamyl-tRNA(Glu) + NADPH + H(+)</text>
        <dbReference type="Rhea" id="RHEA:12344"/>
        <dbReference type="Rhea" id="RHEA-COMP:9663"/>
        <dbReference type="Rhea" id="RHEA-COMP:9680"/>
        <dbReference type="ChEBI" id="CHEBI:15378"/>
        <dbReference type="ChEBI" id="CHEBI:57501"/>
        <dbReference type="ChEBI" id="CHEBI:57783"/>
        <dbReference type="ChEBI" id="CHEBI:58349"/>
        <dbReference type="ChEBI" id="CHEBI:78442"/>
        <dbReference type="ChEBI" id="CHEBI:78520"/>
        <dbReference type="EC" id="1.2.1.70"/>
    </reaction>
</comment>
<proteinExistence type="inferred from homology"/>
<keyword evidence="5" id="KW-0560">Oxidoreductase</keyword>
<dbReference type="SUPFAM" id="SSF69075">
    <property type="entry name" value="Glutamyl tRNA-reductase dimerization domain"/>
    <property type="match status" value="1"/>
</dbReference>
<dbReference type="Pfam" id="PF01488">
    <property type="entry name" value="Shikimate_DH"/>
    <property type="match status" value="1"/>
</dbReference>
<dbReference type="PANTHER" id="PTHR43013:SF1">
    <property type="entry name" value="GLUTAMYL-TRNA REDUCTASE"/>
    <property type="match status" value="1"/>
</dbReference>
<dbReference type="InterPro" id="IPR036343">
    <property type="entry name" value="GluRdtase_N_sf"/>
</dbReference>
<evidence type="ECO:0000259" key="8">
    <source>
        <dbReference type="Pfam" id="PF00745"/>
    </source>
</evidence>
<dbReference type="GO" id="GO:0008883">
    <property type="term" value="F:glutamyl-tRNA reductase activity"/>
    <property type="evidence" value="ECO:0007669"/>
    <property type="project" value="UniProtKB-EC"/>
</dbReference>
<feature type="domain" description="Glutamyl-tRNA reductase N-terminal" evidence="10">
    <location>
        <begin position="10"/>
        <end position="160"/>
    </location>
</feature>
<reference evidence="11" key="1">
    <citation type="submission" date="2018-05" db="EMBL/GenBank/DDBJ databases">
        <authorList>
            <person name="Lanie J.A."/>
            <person name="Ng W.-L."/>
            <person name="Kazmierczak K.M."/>
            <person name="Andrzejewski T.M."/>
            <person name="Davidsen T.M."/>
            <person name="Wayne K.J."/>
            <person name="Tettelin H."/>
            <person name="Glass J.I."/>
            <person name="Rusch D."/>
            <person name="Podicherti R."/>
            <person name="Tsui H.-C.T."/>
            <person name="Winkler M.E."/>
        </authorList>
    </citation>
    <scope>NUCLEOTIDE SEQUENCE</scope>
</reference>
<comment type="pathway">
    <text evidence="1">Porphyrin-containing compound metabolism; protoporphyrin-IX biosynthesis; 5-aminolevulinate from L-glutamyl-tRNA(Glu): step 1/2.</text>
</comment>
<keyword evidence="4" id="KW-0521">NADP</keyword>
<evidence type="ECO:0000256" key="3">
    <source>
        <dbReference type="ARBA" id="ARBA00012970"/>
    </source>
</evidence>
<dbReference type="GO" id="GO:0050661">
    <property type="term" value="F:NADP binding"/>
    <property type="evidence" value="ECO:0007669"/>
    <property type="project" value="InterPro"/>
</dbReference>
<dbReference type="EC" id="1.2.1.70" evidence="3"/>
<dbReference type="PANTHER" id="PTHR43013">
    <property type="entry name" value="GLUTAMYL-TRNA REDUCTASE"/>
    <property type="match status" value="1"/>
</dbReference>
<evidence type="ECO:0000259" key="10">
    <source>
        <dbReference type="Pfam" id="PF05201"/>
    </source>
</evidence>
<dbReference type="InterPro" id="IPR015896">
    <property type="entry name" value="4pyrrol_synth_GluRdtase_dimer"/>
</dbReference>